<dbReference type="PANTHER" id="PTHR48050:SF13">
    <property type="entry name" value="STEROL 3-BETA-GLUCOSYLTRANSFERASE UGT80A2"/>
    <property type="match status" value="1"/>
</dbReference>
<accession>A0A7W3Y2A3</accession>
<dbReference type="AlphaFoldDB" id="A0A7W3Y2A3"/>
<dbReference type="EMBL" id="VKHT01000461">
    <property type="protein sequence ID" value="MBB0245338.1"/>
    <property type="molecule type" value="Genomic_DNA"/>
</dbReference>
<dbReference type="PANTHER" id="PTHR48050">
    <property type="entry name" value="STEROL 3-BETA-GLUCOSYLTRANSFERASE"/>
    <property type="match status" value="1"/>
</dbReference>
<evidence type="ECO:0000259" key="3">
    <source>
        <dbReference type="Pfam" id="PF06722"/>
    </source>
</evidence>
<dbReference type="Gene3D" id="3.40.50.2000">
    <property type="entry name" value="Glycogen Phosphorylase B"/>
    <property type="match status" value="2"/>
</dbReference>
<feature type="compositionally biased region" description="Low complexity" evidence="2">
    <location>
        <begin position="389"/>
        <end position="408"/>
    </location>
</feature>
<name>A0A7W3Y2A3_9ACTN</name>
<evidence type="ECO:0000256" key="1">
    <source>
        <dbReference type="ARBA" id="ARBA00022679"/>
    </source>
</evidence>
<gene>
    <name evidence="4" type="ORF">FNQ90_14820</name>
</gene>
<sequence>MSVFAHALRRAGAETTVACGPDFAHLAEEAGVGFAELSVTRNANTGIAERTTQAAGEAARLTEFLDATRNGAVSALLAQARHRRADLLADPDGVRERIAALHARLRPDWYVVDLLAYSATLALHCLDLPHVTFCPGHPGYLPPDDTAWFGMPAVWPRAIRPDRAELERLRDAVIGNDRAFTELFAGVVRRVAPHRPVPHRAFALCSPHAVVLNYPDLPWLPALPPGAGEAVRIGHCAGLAEHPAAGEPLSAAWEERLASIGAGPGGRPLVLVALGTFLSARDDVLRAAARGILAHCPEAAVVVAAGNRAGALRPLLDPGGSGGGRLLVADSVPQRALLGRARAMVHHGGNNSFTECLWAGVPAVVLPFSSDQFAVAHDAERAGAGGAPGAAPHGRAAGHPGGRTAPGR</sequence>
<evidence type="ECO:0000313" key="4">
    <source>
        <dbReference type="EMBL" id="MBB0245338.1"/>
    </source>
</evidence>
<dbReference type="InterPro" id="IPR050426">
    <property type="entry name" value="Glycosyltransferase_28"/>
</dbReference>
<dbReference type="InterPro" id="IPR010610">
    <property type="entry name" value="EryCIII-like_C"/>
</dbReference>
<reference evidence="5" key="1">
    <citation type="submission" date="2019-10" db="EMBL/GenBank/DDBJ databases">
        <title>Streptomyces sp. nov., a novel actinobacterium isolated from alkaline environment.</title>
        <authorList>
            <person name="Golinska P."/>
        </authorList>
    </citation>
    <scope>NUCLEOTIDE SEQUENCE [LARGE SCALE GENOMIC DNA]</scope>
    <source>
        <strain evidence="5">DSM 42118</strain>
    </source>
</reference>
<comment type="caution">
    <text evidence="4">The sequence shown here is derived from an EMBL/GenBank/DDBJ whole genome shotgun (WGS) entry which is preliminary data.</text>
</comment>
<organism evidence="4 5">
    <name type="scientific">Streptomyces alkaliphilus</name>
    <dbReference type="NCBI Taxonomy" id="1472722"/>
    <lineage>
        <taxon>Bacteria</taxon>
        <taxon>Bacillati</taxon>
        <taxon>Actinomycetota</taxon>
        <taxon>Actinomycetes</taxon>
        <taxon>Kitasatosporales</taxon>
        <taxon>Streptomycetaceae</taxon>
        <taxon>Streptomyces</taxon>
    </lineage>
</organism>
<dbReference type="Pfam" id="PF06722">
    <property type="entry name" value="EryCIII-like_C"/>
    <property type="match status" value="1"/>
</dbReference>
<proteinExistence type="predicted"/>
<evidence type="ECO:0000313" key="5">
    <source>
        <dbReference type="Proteomes" id="UP000538929"/>
    </source>
</evidence>
<dbReference type="SUPFAM" id="SSF53756">
    <property type="entry name" value="UDP-Glycosyltransferase/glycogen phosphorylase"/>
    <property type="match status" value="1"/>
</dbReference>
<feature type="domain" description="Erythromycin biosynthesis protein CIII-like C-terminal" evidence="3">
    <location>
        <begin position="328"/>
        <end position="388"/>
    </location>
</feature>
<protein>
    <submittedName>
        <fullName evidence="4">Glycosyltransferase</fullName>
    </submittedName>
</protein>
<evidence type="ECO:0000256" key="2">
    <source>
        <dbReference type="SAM" id="MobiDB-lite"/>
    </source>
</evidence>
<keyword evidence="1 4" id="KW-0808">Transferase</keyword>
<dbReference type="Proteomes" id="UP000538929">
    <property type="component" value="Unassembled WGS sequence"/>
</dbReference>
<feature type="region of interest" description="Disordered" evidence="2">
    <location>
        <begin position="382"/>
        <end position="408"/>
    </location>
</feature>
<keyword evidence="5" id="KW-1185">Reference proteome</keyword>
<dbReference type="GO" id="GO:0016757">
    <property type="term" value="F:glycosyltransferase activity"/>
    <property type="evidence" value="ECO:0007669"/>
    <property type="project" value="UniProtKB-ARBA"/>
</dbReference>